<dbReference type="PANTHER" id="PTHR12526">
    <property type="entry name" value="GLYCOSYLTRANSFERASE"/>
    <property type="match status" value="1"/>
</dbReference>
<dbReference type="PANTHER" id="PTHR12526:SF636">
    <property type="entry name" value="BLL3647 PROTEIN"/>
    <property type="match status" value="1"/>
</dbReference>
<dbReference type="Pfam" id="PF13692">
    <property type="entry name" value="Glyco_trans_1_4"/>
    <property type="match status" value="1"/>
</dbReference>
<keyword evidence="2" id="KW-1185">Reference proteome</keyword>
<dbReference type="RefSeq" id="WP_310899425.1">
    <property type="nucleotide sequence ID" value="NZ_JAMQOS010000001.1"/>
</dbReference>
<organism evidence="1 2">
    <name type="scientific">Haloarcula onubensis</name>
    <dbReference type="NCBI Taxonomy" id="2950539"/>
    <lineage>
        <taxon>Archaea</taxon>
        <taxon>Methanobacteriati</taxon>
        <taxon>Methanobacteriota</taxon>
        <taxon>Stenosarchaea group</taxon>
        <taxon>Halobacteria</taxon>
        <taxon>Halobacteriales</taxon>
        <taxon>Haloarculaceae</taxon>
        <taxon>Haloarcula</taxon>
    </lineage>
</organism>
<dbReference type="SUPFAM" id="SSF53756">
    <property type="entry name" value="UDP-Glycosyltransferase/glycogen phosphorylase"/>
    <property type="match status" value="1"/>
</dbReference>
<comment type="caution">
    <text evidence="1">The sequence shown here is derived from an EMBL/GenBank/DDBJ whole genome shotgun (WGS) entry which is preliminary data.</text>
</comment>
<dbReference type="CDD" id="cd03801">
    <property type="entry name" value="GT4_PimA-like"/>
    <property type="match status" value="1"/>
</dbReference>
<sequence length="363" mass="39252">MTREVLAIGPRSPPITGPGLKNRYIQRGLEGHGLDVEWVNTLETHPRTVADILTKTLSYDAYLLSASTKVRLGVAPLLATKLRSPGVHGALFPAGGEFADELRALPGPARRFYRRTFSAFDGVYPQTDELTDDLSGLLDDSVQVRTVPNLRPLPESTPSPRPSGTLQLAYVGRIKESKGLDDLLDAYERARDAGADAVLDIYGHFLPDDPYEDHFLDRCSRVPGARFHGKLPNEDVIPTLQEADAFVFPTVYDGEGFPGALVEAFAAGCPVLATDWNFNADIVTDGVDGRLFDPRDAAALADIIGELAADSGRLADLQRGARATGRQYSVERVTAGIVEHLDESGWDIPSSTAEQSGTVLEAQ</sequence>
<evidence type="ECO:0000313" key="2">
    <source>
        <dbReference type="Proteomes" id="UP001268864"/>
    </source>
</evidence>
<reference evidence="1 2" key="1">
    <citation type="submission" date="2022-06" db="EMBL/GenBank/DDBJ databases">
        <title>Halomicroarcula sp. a new haloarchaeum isolate from saline soil.</title>
        <authorList>
            <person name="Strakova D."/>
            <person name="Galisteo C."/>
            <person name="Sanchez-Porro C."/>
            <person name="Ventosa A."/>
        </authorList>
    </citation>
    <scope>NUCLEOTIDE SEQUENCE [LARGE SCALE GENOMIC DNA]</scope>
    <source>
        <strain evidence="1 2">S3CR25-11</strain>
    </source>
</reference>
<gene>
    <name evidence="1" type="ORF">NDI86_05600</name>
</gene>
<proteinExistence type="predicted"/>
<evidence type="ECO:0000313" key="1">
    <source>
        <dbReference type="EMBL" id="MDS0281591.1"/>
    </source>
</evidence>
<protein>
    <submittedName>
        <fullName evidence="1">Glycosyltransferase family 4 protein</fullName>
    </submittedName>
</protein>
<dbReference type="Gene3D" id="3.40.50.2000">
    <property type="entry name" value="Glycogen Phosphorylase B"/>
    <property type="match status" value="2"/>
</dbReference>
<name>A0ABU2FMQ8_9EURY</name>
<dbReference type="EMBL" id="JAMQOS010000001">
    <property type="protein sequence ID" value="MDS0281591.1"/>
    <property type="molecule type" value="Genomic_DNA"/>
</dbReference>
<dbReference type="Proteomes" id="UP001268864">
    <property type="component" value="Unassembled WGS sequence"/>
</dbReference>
<accession>A0ABU2FMQ8</accession>